<feature type="compositionally biased region" description="Basic and acidic residues" evidence="1">
    <location>
        <begin position="63"/>
        <end position="72"/>
    </location>
</feature>
<keyword evidence="3" id="KW-1185">Reference proteome</keyword>
<proteinExistence type="predicted"/>
<accession>M7BKZ8</accession>
<name>M7BKZ8_CHEMY</name>
<dbReference type="EMBL" id="KB521139">
    <property type="protein sequence ID" value="EMP37879.1"/>
    <property type="molecule type" value="Genomic_DNA"/>
</dbReference>
<sequence>MSAAVLSSVPTETMENELQLHAMWKQSLIIPGVILQGWKFLRRMTKRLELSQRNAKRARVHSPGREAREPAR</sequence>
<protein>
    <submittedName>
        <fullName evidence="2">Uncharacterized protein</fullName>
    </submittedName>
</protein>
<evidence type="ECO:0000313" key="2">
    <source>
        <dbReference type="EMBL" id="EMP37879.1"/>
    </source>
</evidence>
<dbReference type="Proteomes" id="UP000031443">
    <property type="component" value="Unassembled WGS sequence"/>
</dbReference>
<feature type="region of interest" description="Disordered" evidence="1">
    <location>
        <begin position="51"/>
        <end position="72"/>
    </location>
</feature>
<gene>
    <name evidence="2" type="ORF">UY3_04944</name>
</gene>
<organism evidence="2 3">
    <name type="scientific">Chelonia mydas</name>
    <name type="common">Green sea-turtle</name>
    <name type="synonym">Chelonia agassizi</name>
    <dbReference type="NCBI Taxonomy" id="8469"/>
    <lineage>
        <taxon>Eukaryota</taxon>
        <taxon>Metazoa</taxon>
        <taxon>Chordata</taxon>
        <taxon>Craniata</taxon>
        <taxon>Vertebrata</taxon>
        <taxon>Euteleostomi</taxon>
        <taxon>Archelosauria</taxon>
        <taxon>Testudinata</taxon>
        <taxon>Testudines</taxon>
        <taxon>Cryptodira</taxon>
        <taxon>Durocryptodira</taxon>
        <taxon>Americhelydia</taxon>
        <taxon>Chelonioidea</taxon>
        <taxon>Cheloniidae</taxon>
        <taxon>Chelonia</taxon>
    </lineage>
</organism>
<reference evidence="3" key="1">
    <citation type="journal article" date="2013" name="Nat. Genet.">
        <title>The draft genomes of soft-shell turtle and green sea turtle yield insights into the development and evolution of the turtle-specific body plan.</title>
        <authorList>
            <person name="Wang Z."/>
            <person name="Pascual-Anaya J."/>
            <person name="Zadissa A."/>
            <person name="Li W."/>
            <person name="Niimura Y."/>
            <person name="Huang Z."/>
            <person name="Li C."/>
            <person name="White S."/>
            <person name="Xiong Z."/>
            <person name="Fang D."/>
            <person name="Wang B."/>
            <person name="Ming Y."/>
            <person name="Chen Y."/>
            <person name="Zheng Y."/>
            <person name="Kuraku S."/>
            <person name="Pignatelli M."/>
            <person name="Herrero J."/>
            <person name="Beal K."/>
            <person name="Nozawa M."/>
            <person name="Li Q."/>
            <person name="Wang J."/>
            <person name="Zhang H."/>
            <person name="Yu L."/>
            <person name="Shigenobu S."/>
            <person name="Wang J."/>
            <person name="Liu J."/>
            <person name="Flicek P."/>
            <person name="Searle S."/>
            <person name="Wang J."/>
            <person name="Kuratani S."/>
            <person name="Yin Y."/>
            <person name="Aken B."/>
            <person name="Zhang G."/>
            <person name="Irie N."/>
        </authorList>
    </citation>
    <scope>NUCLEOTIDE SEQUENCE [LARGE SCALE GENOMIC DNA]</scope>
</reference>
<evidence type="ECO:0000313" key="3">
    <source>
        <dbReference type="Proteomes" id="UP000031443"/>
    </source>
</evidence>
<evidence type="ECO:0000256" key="1">
    <source>
        <dbReference type="SAM" id="MobiDB-lite"/>
    </source>
</evidence>
<dbReference type="AlphaFoldDB" id="M7BKZ8"/>